<protein>
    <recommendedName>
        <fullName evidence="3">histidine kinase</fullName>
        <ecNumber evidence="3">2.7.13.3</ecNumber>
    </recommendedName>
</protein>
<comment type="caution">
    <text evidence="13">The sequence shown here is derived from an EMBL/GenBank/DDBJ whole genome shotgun (WGS) entry which is preliminary data.</text>
</comment>
<dbReference type="InterPro" id="IPR036890">
    <property type="entry name" value="HATPase_C_sf"/>
</dbReference>
<dbReference type="Gene3D" id="1.10.287.130">
    <property type="match status" value="1"/>
</dbReference>
<organism evidence="13 14">
    <name type="scientific">Shewanella corallii</name>
    <dbReference type="NCBI Taxonomy" id="560080"/>
    <lineage>
        <taxon>Bacteria</taxon>
        <taxon>Pseudomonadati</taxon>
        <taxon>Pseudomonadota</taxon>
        <taxon>Gammaproteobacteria</taxon>
        <taxon>Alteromonadales</taxon>
        <taxon>Shewanellaceae</taxon>
        <taxon>Shewanella</taxon>
    </lineage>
</organism>
<dbReference type="CDD" id="cd00082">
    <property type="entry name" value="HisKA"/>
    <property type="match status" value="1"/>
</dbReference>
<dbReference type="EC" id="2.7.13.3" evidence="3"/>
<keyword evidence="14" id="KW-1185">Reference proteome</keyword>
<name>A0ABT0N892_9GAMM</name>
<feature type="domain" description="Histidine kinase" evidence="11">
    <location>
        <begin position="267"/>
        <end position="482"/>
    </location>
</feature>
<gene>
    <name evidence="13" type="ORF">L2725_12970</name>
</gene>
<comment type="subcellular location">
    <subcellularLocation>
        <location evidence="2">Membrane</location>
    </subcellularLocation>
</comment>
<evidence type="ECO:0000256" key="5">
    <source>
        <dbReference type="ARBA" id="ARBA00022679"/>
    </source>
</evidence>
<sequence>MFSRLMLSSCLLVFLLLTLLWQWLDFSHEASVELVQQSLHKELAEHMAHINPMLSQGITSDAALKEAFHDFMLLGPSFEIYTLDPGGRVVAYDAPQEKILSPQVDLTRIQAFLNQQALPVFGTDPRGQEVEKIFSVSELRDPAGALTGYLYVIIGGEEFDHWQSAVLARHQQRTWLVNLLISMLFALLLFALMLRFMTAPLTRLSKDLTGIRQQQHKGNSPTLPGQYEGAREVTELANEINSLLAQVTRQHQQMKHQQKAKQDFLLHLSHDLKTPLTSLLGFIETWRLSGDDSDRDKLIELAASSGHKLQQLLAQLLELCALENQTIEPKISRFELSEFLLDIHQSFESKALSRGVNLQMEGGELQLNTDPQLLTRILNNLLDNALRYTPSGGQIVIKPLWIKDSWQLMIRDTGSGMHQHELEALTQGQPKAPCFEEASPLPQLGVGLAIVRKLATMLNCSIHIESEPGKGCSVYLALEMVELSSAQKQQSTA</sequence>
<proteinExistence type="predicted"/>
<dbReference type="PROSITE" id="PS50109">
    <property type="entry name" value="HIS_KIN"/>
    <property type="match status" value="1"/>
</dbReference>
<dbReference type="InterPro" id="IPR003660">
    <property type="entry name" value="HAMP_dom"/>
</dbReference>
<keyword evidence="8 10" id="KW-1133">Transmembrane helix</keyword>
<evidence type="ECO:0000256" key="9">
    <source>
        <dbReference type="ARBA" id="ARBA00023012"/>
    </source>
</evidence>
<keyword evidence="6 10" id="KW-0812">Transmembrane</keyword>
<dbReference type="SMART" id="SM00387">
    <property type="entry name" value="HATPase_c"/>
    <property type="match status" value="1"/>
</dbReference>
<evidence type="ECO:0000256" key="1">
    <source>
        <dbReference type="ARBA" id="ARBA00000085"/>
    </source>
</evidence>
<dbReference type="PROSITE" id="PS50885">
    <property type="entry name" value="HAMP"/>
    <property type="match status" value="1"/>
</dbReference>
<feature type="transmembrane region" description="Helical" evidence="10">
    <location>
        <begin position="175"/>
        <end position="196"/>
    </location>
</feature>
<keyword evidence="9" id="KW-0902">Two-component regulatory system</keyword>
<evidence type="ECO:0000256" key="10">
    <source>
        <dbReference type="SAM" id="Phobius"/>
    </source>
</evidence>
<keyword evidence="7 13" id="KW-0418">Kinase</keyword>
<keyword evidence="5" id="KW-0808">Transferase</keyword>
<accession>A0ABT0N892</accession>
<dbReference type="SUPFAM" id="SSF47384">
    <property type="entry name" value="Homodimeric domain of signal transducing histidine kinase"/>
    <property type="match status" value="1"/>
</dbReference>
<keyword evidence="4" id="KW-0597">Phosphoprotein</keyword>
<dbReference type="GO" id="GO:0016301">
    <property type="term" value="F:kinase activity"/>
    <property type="evidence" value="ECO:0007669"/>
    <property type="project" value="UniProtKB-KW"/>
</dbReference>
<dbReference type="SMART" id="SM00388">
    <property type="entry name" value="HisKA"/>
    <property type="match status" value="1"/>
</dbReference>
<evidence type="ECO:0000259" key="11">
    <source>
        <dbReference type="PROSITE" id="PS50109"/>
    </source>
</evidence>
<dbReference type="InterPro" id="IPR003594">
    <property type="entry name" value="HATPase_dom"/>
</dbReference>
<evidence type="ECO:0000256" key="4">
    <source>
        <dbReference type="ARBA" id="ARBA00022553"/>
    </source>
</evidence>
<dbReference type="Gene3D" id="6.10.340.10">
    <property type="match status" value="1"/>
</dbReference>
<dbReference type="InterPro" id="IPR050428">
    <property type="entry name" value="TCS_sensor_his_kinase"/>
</dbReference>
<dbReference type="PANTHER" id="PTHR45436">
    <property type="entry name" value="SENSOR HISTIDINE KINASE YKOH"/>
    <property type="match status" value="1"/>
</dbReference>
<dbReference type="RefSeq" id="WP_249249352.1">
    <property type="nucleotide sequence ID" value="NZ_JAKIKT010000004.1"/>
</dbReference>
<evidence type="ECO:0000256" key="6">
    <source>
        <dbReference type="ARBA" id="ARBA00022692"/>
    </source>
</evidence>
<evidence type="ECO:0000313" key="13">
    <source>
        <dbReference type="EMBL" id="MCL2914681.1"/>
    </source>
</evidence>
<dbReference type="InterPro" id="IPR005467">
    <property type="entry name" value="His_kinase_dom"/>
</dbReference>
<evidence type="ECO:0000313" key="14">
    <source>
        <dbReference type="Proteomes" id="UP001202831"/>
    </source>
</evidence>
<keyword evidence="10" id="KW-0472">Membrane</keyword>
<dbReference type="Proteomes" id="UP001202831">
    <property type="component" value="Unassembled WGS sequence"/>
</dbReference>
<dbReference type="InterPro" id="IPR003661">
    <property type="entry name" value="HisK_dim/P_dom"/>
</dbReference>
<evidence type="ECO:0000256" key="7">
    <source>
        <dbReference type="ARBA" id="ARBA00022777"/>
    </source>
</evidence>
<evidence type="ECO:0000256" key="2">
    <source>
        <dbReference type="ARBA" id="ARBA00004370"/>
    </source>
</evidence>
<dbReference type="PANTHER" id="PTHR45436:SF5">
    <property type="entry name" value="SENSOR HISTIDINE KINASE TRCS"/>
    <property type="match status" value="1"/>
</dbReference>
<feature type="domain" description="HAMP" evidence="12">
    <location>
        <begin position="195"/>
        <end position="252"/>
    </location>
</feature>
<dbReference type="EMBL" id="JAKIKT010000004">
    <property type="protein sequence ID" value="MCL2914681.1"/>
    <property type="molecule type" value="Genomic_DNA"/>
</dbReference>
<evidence type="ECO:0000259" key="12">
    <source>
        <dbReference type="PROSITE" id="PS50885"/>
    </source>
</evidence>
<reference evidence="13 14" key="1">
    <citation type="submission" date="2022-01" db="EMBL/GenBank/DDBJ databases">
        <title>Whole genome-based taxonomy of the Shewanellaceae.</title>
        <authorList>
            <person name="Martin-Rodriguez A.J."/>
        </authorList>
    </citation>
    <scope>NUCLEOTIDE SEQUENCE [LARGE SCALE GENOMIC DNA]</scope>
    <source>
        <strain evidence="13 14">DSM 21332</strain>
    </source>
</reference>
<dbReference type="InterPro" id="IPR036097">
    <property type="entry name" value="HisK_dim/P_sf"/>
</dbReference>
<dbReference type="Pfam" id="PF00512">
    <property type="entry name" value="HisKA"/>
    <property type="match status" value="1"/>
</dbReference>
<dbReference type="Gene3D" id="3.30.565.10">
    <property type="entry name" value="Histidine kinase-like ATPase, C-terminal domain"/>
    <property type="match status" value="1"/>
</dbReference>
<dbReference type="Pfam" id="PF02518">
    <property type="entry name" value="HATPase_c"/>
    <property type="match status" value="1"/>
</dbReference>
<evidence type="ECO:0000256" key="8">
    <source>
        <dbReference type="ARBA" id="ARBA00022989"/>
    </source>
</evidence>
<evidence type="ECO:0000256" key="3">
    <source>
        <dbReference type="ARBA" id="ARBA00012438"/>
    </source>
</evidence>
<dbReference type="SUPFAM" id="SSF55874">
    <property type="entry name" value="ATPase domain of HSP90 chaperone/DNA topoisomerase II/histidine kinase"/>
    <property type="match status" value="1"/>
</dbReference>
<comment type="catalytic activity">
    <reaction evidence="1">
        <text>ATP + protein L-histidine = ADP + protein N-phospho-L-histidine.</text>
        <dbReference type="EC" id="2.7.13.3"/>
    </reaction>
</comment>